<sequence length="258" mass="27778">MENELAQRIRSRLETVGKSAAAASLEAGLGRSAVTDILSGNSGSPRLTTLEKLADVLECSLAYLVGASDAADPDDRTTAPTPPSLAPKRVPIVGAVQIGVFQEEDIFKRSLSGPLPSAFVRGTEKLPDWTVSATLLADDSLENFHISRGDILTIASPPTKEQAIPLRTGMLVGVKRRVAHEGIVEISVRYVKQEGSKIHLCAGDTDEFGRKPRFLTIDLKTVPDEGLDGDPNQYAVSDGRIRIFGIIIRIEREIAIPD</sequence>
<dbReference type="Proteomes" id="UP000429484">
    <property type="component" value="Unassembled WGS sequence"/>
</dbReference>
<evidence type="ECO:0000259" key="1">
    <source>
        <dbReference type="PROSITE" id="PS50943"/>
    </source>
</evidence>
<dbReference type="GO" id="GO:0003677">
    <property type="term" value="F:DNA binding"/>
    <property type="evidence" value="ECO:0007669"/>
    <property type="project" value="InterPro"/>
</dbReference>
<name>A0AAW9TT36_RHIML</name>
<evidence type="ECO:0000313" key="2">
    <source>
        <dbReference type="EMBL" id="MQW35053.1"/>
    </source>
</evidence>
<comment type="caution">
    <text evidence="2">The sequence shown here is derived from an EMBL/GenBank/DDBJ whole genome shotgun (WGS) entry which is preliminary data.</text>
</comment>
<dbReference type="InterPro" id="IPR001387">
    <property type="entry name" value="Cro/C1-type_HTH"/>
</dbReference>
<dbReference type="InterPro" id="IPR010982">
    <property type="entry name" value="Lambda_DNA-bd_dom_sf"/>
</dbReference>
<reference evidence="2 3" key="1">
    <citation type="journal article" date="2013" name="Genome Biol.">
        <title>Comparative genomics of the core and accessory genomes of 48 Sinorhizobium strains comprising five genospecies.</title>
        <authorList>
            <person name="Sugawara M."/>
            <person name="Epstein B."/>
            <person name="Badgley B.D."/>
            <person name="Unno T."/>
            <person name="Xu L."/>
            <person name="Reese J."/>
            <person name="Gyaneshwar P."/>
            <person name="Denny R."/>
            <person name="Mudge J."/>
            <person name="Bharti A.K."/>
            <person name="Farmer A.D."/>
            <person name="May G.D."/>
            <person name="Woodward J.E."/>
            <person name="Medigue C."/>
            <person name="Vallenet D."/>
            <person name="Lajus A."/>
            <person name="Rouy Z."/>
            <person name="Martinez-Vaz B."/>
            <person name="Tiffin P."/>
            <person name="Young N.D."/>
            <person name="Sadowsky M.J."/>
        </authorList>
    </citation>
    <scope>NUCLEOTIDE SEQUENCE [LARGE SCALE GENOMIC DNA]</scope>
    <source>
        <strain evidence="2 3">N6B1</strain>
    </source>
</reference>
<protein>
    <submittedName>
        <fullName evidence="2">Helix-turn-helix domain-containing protein</fullName>
    </submittedName>
</protein>
<dbReference type="Pfam" id="PF01381">
    <property type="entry name" value="HTH_3"/>
    <property type="match status" value="1"/>
</dbReference>
<feature type="domain" description="HTH cro/C1-type" evidence="1">
    <location>
        <begin position="26"/>
        <end position="64"/>
    </location>
</feature>
<accession>A0AAW9TT36</accession>
<dbReference type="Gene3D" id="1.10.260.40">
    <property type="entry name" value="lambda repressor-like DNA-binding domains"/>
    <property type="match status" value="1"/>
</dbReference>
<organism evidence="2 3">
    <name type="scientific">Rhizobium meliloti</name>
    <name type="common">Ensifer meliloti</name>
    <name type="synonym">Sinorhizobium meliloti</name>
    <dbReference type="NCBI Taxonomy" id="382"/>
    <lineage>
        <taxon>Bacteria</taxon>
        <taxon>Pseudomonadati</taxon>
        <taxon>Pseudomonadota</taxon>
        <taxon>Alphaproteobacteria</taxon>
        <taxon>Hyphomicrobiales</taxon>
        <taxon>Rhizobiaceae</taxon>
        <taxon>Sinorhizobium/Ensifer group</taxon>
        <taxon>Sinorhizobium</taxon>
    </lineage>
</organism>
<dbReference type="RefSeq" id="WP_127635583.1">
    <property type="nucleotide sequence ID" value="NZ_JAMKQB010000051.1"/>
</dbReference>
<gene>
    <name evidence="2" type="ORF">GHK53_20290</name>
</gene>
<dbReference type="AlphaFoldDB" id="A0AAW9TT36"/>
<proteinExistence type="predicted"/>
<dbReference type="SUPFAM" id="SSF47413">
    <property type="entry name" value="lambda repressor-like DNA-binding domains"/>
    <property type="match status" value="1"/>
</dbReference>
<evidence type="ECO:0000313" key="3">
    <source>
        <dbReference type="Proteomes" id="UP000429484"/>
    </source>
</evidence>
<dbReference type="SMART" id="SM00530">
    <property type="entry name" value="HTH_XRE"/>
    <property type="match status" value="1"/>
</dbReference>
<dbReference type="EMBL" id="WISR01000163">
    <property type="protein sequence ID" value="MQW35053.1"/>
    <property type="molecule type" value="Genomic_DNA"/>
</dbReference>
<dbReference type="PROSITE" id="PS50943">
    <property type="entry name" value="HTH_CROC1"/>
    <property type="match status" value="1"/>
</dbReference>